<dbReference type="InterPro" id="IPR005017">
    <property type="entry name" value="OMPP1/FadL/TodX"/>
</dbReference>
<evidence type="ECO:0000256" key="7">
    <source>
        <dbReference type="ARBA" id="ARBA00023237"/>
    </source>
</evidence>
<evidence type="ECO:0000256" key="5">
    <source>
        <dbReference type="ARBA" id="ARBA00022729"/>
    </source>
</evidence>
<keyword evidence="4" id="KW-0812">Transmembrane</keyword>
<evidence type="ECO:0000256" key="4">
    <source>
        <dbReference type="ARBA" id="ARBA00022692"/>
    </source>
</evidence>
<dbReference type="PANTHER" id="PTHR35093">
    <property type="entry name" value="OUTER MEMBRANE PROTEIN NMB0088-RELATED"/>
    <property type="match status" value="1"/>
</dbReference>
<evidence type="ECO:0000256" key="6">
    <source>
        <dbReference type="ARBA" id="ARBA00023136"/>
    </source>
</evidence>
<dbReference type="SUPFAM" id="SSF56935">
    <property type="entry name" value="Porins"/>
    <property type="match status" value="1"/>
</dbReference>
<dbReference type="Pfam" id="PF03349">
    <property type="entry name" value="Toluene_X"/>
    <property type="match status" value="1"/>
</dbReference>
<reference evidence="9 10" key="1">
    <citation type="submission" date="2020-05" db="EMBL/GenBank/DDBJ databases">
        <title>Compete genome of Limnobacter sp. SAORIC-580.</title>
        <authorList>
            <person name="Song J."/>
            <person name="Cho J.-C."/>
        </authorList>
    </citation>
    <scope>NUCLEOTIDE SEQUENCE [LARGE SCALE GENOMIC DNA]</scope>
    <source>
        <strain evidence="9 10">SAORIC-580</strain>
    </source>
</reference>
<name>A0ABX6N3L6_9BURK</name>
<gene>
    <name evidence="9" type="ORF">HKT17_04270</name>
</gene>
<comment type="similarity">
    <text evidence="2">Belongs to the OmpP1/FadL family.</text>
</comment>
<protein>
    <submittedName>
        <fullName evidence="9">Transporter</fullName>
    </submittedName>
</protein>
<evidence type="ECO:0000256" key="3">
    <source>
        <dbReference type="ARBA" id="ARBA00022452"/>
    </source>
</evidence>
<comment type="subcellular location">
    <subcellularLocation>
        <location evidence="1">Cell outer membrane</location>
        <topology evidence="1">Multi-pass membrane protein</topology>
    </subcellularLocation>
</comment>
<proteinExistence type="inferred from homology"/>
<dbReference type="EMBL" id="CP053084">
    <property type="protein sequence ID" value="QJR28978.1"/>
    <property type="molecule type" value="Genomic_DNA"/>
</dbReference>
<keyword evidence="7" id="KW-0998">Cell outer membrane</keyword>
<evidence type="ECO:0000256" key="2">
    <source>
        <dbReference type="ARBA" id="ARBA00008163"/>
    </source>
</evidence>
<keyword evidence="5 8" id="KW-0732">Signal</keyword>
<dbReference type="RefSeq" id="WP_171098094.1">
    <property type="nucleotide sequence ID" value="NZ_CP053084.1"/>
</dbReference>
<accession>A0ABX6N3L6</accession>
<dbReference type="PANTHER" id="PTHR35093:SF8">
    <property type="entry name" value="OUTER MEMBRANE PROTEIN NMB0088-RELATED"/>
    <property type="match status" value="1"/>
</dbReference>
<evidence type="ECO:0000256" key="8">
    <source>
        <dbReference type="SAM" id="SignalP"/>
    </source>
</evidence>
<keyword evidence="10" id="KW-1185">Reference proteome</keyword>
<feature type="signal peptide" evidence="8">
    <location>
        <begin position="1"/>
        <end position="26"/>
    </location>
</feature>
<organism evidence="9 10">
    <name type="scientific">Limnobacter profundi</name>
    <dbReference type="NCBI Taxonomy" id="2732163"/>
    <lineage>
        <taxon>Bacteria</taxon>
        <taxon>Pseudomonadati</taxon>
        <taxon>Pseudomonadota</taxon>
        <taxon>Betaproteobacteria</taxon>
        <taxon>Burkholderiales</taxon>
        <taxon>Burkholderiaceae</taxon>
        <taxon>Limnobacter</taxon>
    </lineage>
</organism>
<dbReference type="Proteomes" id="UP000501130">
    <property type="component" value="Chromosome"/>
</dbReference>
<sequence length="431" mass="46213">MKQSPFQIKTICAAIASLTIAGTAQAAGFALLEQNASGAGVAYAGKAAIGEDASAAWFNPASMSRLKERQVVLGGHYIDLNGEVNNEGSTAAPGRPLGSSTGEFGDEGYIPNFHLVVPFNDRINFGLSVATPFGLKTDFQPDWYGRFQGVTSDIKSVNINPSASYKVNEQWSVGAGVSAQKLDAKLSSQINYAPFGGTEGLTTIAGDGWGYGFNLGVMGQVTPATRVGVAYRSAIEQDLEGNVTFDNVAPAVAALFANSELTSKIRLPASLAISSVTELTPKWQLLTDATWTEWSTIQKLDFQRQNAPAGAAPLTVQDYEWKNSWRFAVGGIYKYSDTINLKAGLAYDITPVPDERRKVRLPDENRITFAVGSQYKFDKATTFDVAFQYVMPDKAKIDSTEGNPAAGQQTRVLGTAEGDAFILSGQVSYKF</sequence>
<evidence type="ECO:0000313" key="9">
    <source>
        <dbReference type="EMBL" id="QJR28978.1"/>
    </source>
</evidence>
<dbReference type="Gene3D" id="2.40.160.60">
    <property type="entry name" value="Outer membrane protein transport protein (OMPP1/FadL/TodX)"/>
    <property type="match status" value="1"/>
</dbReference>
<feature type="chain" id="PRO_5047427156" evidence="8">
    <location>
        <begin position="27"/>
        <end position="431"/>
    </location>
</feature>
<keyword evidence="6" id="KW-0472">Membrane</keyword>
<keyword evidence="3" id="KW-1134">Transmembrane beta strand</keyword>
<evidence type="ECO:0000256" key="1">
    <source>
        <dbReference type="ARBA" id="ARBA00004571"/>
    </source>
</evidence>
<evidence type="ECO:0000313" key="10">
    <source>
        <dbReference type="Proteomes" id="UP000501130"/>
    </source>
</evidence>